<gene>
    <name evidence="1" type="ORF">SDC9_104343</name>
</gene>
<reference evidence="1" key="1">
    <citation type="submission" date="2019-08" db="EMBL/GenBank/DDBJ databases">
        <authorList>
            <person name="Kucharzyk K."/>
            <person name="Murdoch R.W."/>
            <person name="Higgins S."/>
            <person name="Loffler F."/>
        </authorList>
    </citation>
    <scope>NUCLEOTIDE SEQUENCE</scope>
</reference>
<accession>A0A645AYW9</accession>
<sequence>METDNELLRLKSQVWNIVFGGYLEHRIFYTSTYEQHVNPFNKLFKSPWIYYFSFINEYAGSENVNDIMDEFNIFLDKFDIKIDATEYEKLFSVIYQSQIDNKFGNFKRLYIMQAPNWLKDYGEDYSSKDITEEDAFYDVQMLDKYYKCKYHYKELYAVLHYLSKHKNEKCIDASTLWIRANHNIETPDMYQENFYCWDNKYFYIFKSVYNKHFNNKDIIKNIFFSNDYKKSIAILHEFIQAFLK</sequence>
<protein>
    <submittedName>
        <fullName evidence="1">Uncharacterized protein</fullName>
    </submittedName>
</protein>
<evidence type="ECO:0000313" key="1">
    <source>
        <dbReference type="EMBL" id="MPM57521.1"/>
    </source>
</evidence>
<name>A0A645AYW9_9ZZZZ</name>
<dbReference type="EMBL" id="VSSQ01016317">
    <property type="protein sequence ID" value="MPM57521.1"/>
    <property type="molecule type" value="Genomic_DNA"/>
</dbReference>
<dbReference type="AlphaFoldDB" id="A0A645AYW9"/>
<comment type="caution">
    <text evidence="1">The sequence shown here is derived from an EMBL/GenBank/DDBJ whole genome shotgun (WGS) entry which is preliminary data.</text>
</comment>
<proteinExistence type="predicted"/>
<organism evidence="1">
    <name type="scientific">bioreactor metagenome</name>
    <dbReference type="NCBI Taxonomy" id="1076179"/>
    <lineage>
        <taxon>unclassified sequences</taxon>
        <taxon>metagenomes</taxon>
        <taxon>ecological metagenomes</taxon>
    </lineage>
</organism>